<feature type="region of interest" description="Disordered" evidence="2">
    <location>
        <begin position="161"/>
        <end position="371"/>
    </location>
</feature>
<dbReference type="GeneID" id="63692563"/>
<dbReference type="STRING" id="1858805.M5GFX5"/>
<dbReference type="EMBL" id="JH795855">
    <property type="protein sequence ID" value="EJU06657.1"/>
    <property type="molecule type" value="Genomic_DNA"/>
</dbReference>
<organism evidence="3 4">
    <name type="scientific">Dacryopinax primogenitus (strain DJM 731)</name>
    <name type="common">Brown rot fungus</name>
    <dbReference type="NCBI Taxonomy" id="1858805"/>
    <lineage>
        <taxon>Eukaryota</taxon>
        <taxon>Fungi</taxon>
        <taxon>Dikarya</taxon>
        <taxon>Basidiomycota</taxon>
        <taxon>Agaricomycotina</taxon>
        <taxon>Dacrymycetes</taxon>
        <taxon>Dacrymycetales</taxon>
        <taxon>Dacrymycetaceae</taxon>
        <taxon>Dacryopinax</taxon>
    </lineage>
</organism>
<feature type="compositionally biased region" description="Gly residues" evidence="2">
    <location>
        <begin position="205"/>
        <end position="221"/>
    </location>
</feature>
<feature type="compositionally biased region" description="Basic and acidic residues" evidence="2">
    <location>
        <begin position="222"/>
        <end position="305"/>
    </location>
</feature>
<evidence type="ECO:0000313" key="3">
    <source>
        <dbReference type="EMBL" id="EJU06657.1"/>
    </source>
</evidence>
<dbReference type="PANTHER" id="PTHR13082:SF0">
    <property type="entry name" value="HISTONE DEACETYLASE COMPLEX SUBUNIT SAP18"/>
    <property type="match status" value="1"/>
</dbReference>
<sequence length="371" mass="42014">MADIKTSKPTVDREKTCPFLLRTFVRQGSFHPLTLFDASLPPPSDEYALYTWRDTTLKELALLLRGAVAEGAGKSALARWSFRVVFPDQRGRVGSRELGFVHARELGSWKTEEGEKEKEGEEPSSAAREKRLNLTPDDRTLEELRVVPGDILSVAVLTPHTGRQASGGVGRGAGRGTGMVQGVRGAEPWAGLGGGRGADQASWRGGRGGPGAAVGRGVGRGVGKEDERRMGRRGDREFEREREREERPRDRADYGREPERDTDFGRPGKERDTEREHGISPTRELDYGRDRERERERERDREPAYGRRAPLPRRERDDVDMDDDRRDRRDQSRERERDGGRKRRRSPSYSPVRRDSTSLSKSRSPRKDSRD</sequence>
<dbReference type="GO" id="GO:0005634">
    <property type="term" value="C:nucleus"/>
    <property type="evidence" value="ECO:0007669"/>
    <property type="project" value="TreeGrafter"/>
</dbReference>
<proteinExistence type="inferred from homology"/>
<evidence type="ECO:0000256" key="1">
    <source>
        <dbReference type="ARBA" id="ARBA00009143"/>
    </source>
</evidence>
<comment type="similarity">
    <text evidence="1">Belongs to the SAP18 family.</text>
</comment>
<accession>M5GFX5</accession>
<dbReference type="Gene3D" id="3.10.20.550">
    <property type="entry name" value="ASAP complex, SAP18 subunit"/>
    <property type="match status" value="1"/>
</dbReference>
<dbReference type="Pfam" id="PF06487">
    <property type="entry name" value="SAP18"/>
    <property type="match status" value="1"/>
</dbReference>
<feature type="compositionally biased region" description="Gly residues" evidence="2">
    <location>
        <begin position="165"/>
        <end position="179"/>
    </location>
</feature>
<feature type="region of interest" description="Disordered" evidence="2">
    <location>
        <begin position="109"/>
        <end position="135"/>
    </location>
</feature>
<dbReference type="Proteomes" id="UP000030653">
    <property type="component" value="Unassembled WGS sequence"/>
</dbReference>
<dbReference type="AlphaFoldDB" id="M5GFX5"/>
<protein>
    <recommendedName>
        <fullName evidence="5">SAP18-domain-containing protein</fullName>
    </recommendedName>
</protein>
<dbReference type="HOGENOM" id="CLU_746006_0_0_1"/>
<reference evidence="3 4" key="1">
    <citation type="journal article" date="2012" name="Science">
        <title>The Paleozoic origin of enzymatic lignin decomposition reconstructed from 31 fungal genomes.</title>
        <authorList>
            <person name="Floudas D."/>
            <person name="Binder M."/>
            <person name="Riley R."/>
            <person name="Barry K."/>
            <person name="Blanchette R.A."/>
            <person name="Henrissat B."/>
            <person name="Martinez A.T."/>
            <person name="Otillar R."/>
            <person name="Spatafora J.W."/>
            <person name="Yadav J.S."/>
            <person name="Aerts A."/>
            <person name="Benoit I."/>
            <person name="Boyd A."/>
            <person name="Carlson A."/>
            <person name="Copeland A."/>
            <person name="Coutinho P.M."/>
            <person name="de Vries R.P."/>
            <person name="Ferreira P."/>
            <person name="Findley K."/>
            <person name="Foster B."/>
            <person name="Gaskell J."/>
            <person name="Glotzer D."/>
            <person name="Gorecki P."/>
            <person name="Heitman J."/>
            <person name="Hesse C."/>
            <person name="Hori C."/>
            <person name="Igarashi K."/>
            <person name="Jurgens J.A."/>
            <person name="Kallen N."/>
            <person name="Kersten P."/>
            <person name="Kohler A."/>
            <person name="Kuees U."/>
            <person name="Kumar T.K.A."/>
            <person name="Kuo A."/>
            <person name="LaButti K."/>
            <person name="Larrondo L.F."/>
            <person name="Lindquist E."/>
            <person name="Ling A."/>
            <person name="Lombard V."/>
            <person name="Lucas S."/>
            <person name="Lundell T."/>
            <person name="Martin R."/>
            <person name="McLaughlin D.J."/>
            <person name="Morgenstern I."/>
            <person name="Morin E."/>
            <person name="Murat C."/>
            <person name="Nagy L.G."/>
            <person name="Nolan M."/>
            <person name="Ohm R.A."/>
            <person name="Patyshakuliyeva A."/>
            <person name="Rokas A."/>
            <person name="Ruiz-Duenas F.J."/>
            <person name="Sabat G."/>
            <person name="Salamov A."/>
            <person name="Samejima M."/>
            <person name="Schmutz J."/>
            <person name="Slot J.C."/>
            <person name="St John F."/>
            <person name="Stenlid J."/>
            <person name="Sun H."/>
            <person name="Sun S."/>
            <person name="Syed K."/>
            <person name="Tsang A."/>
            <person name="Wiebenga A."/>
            <person name="Young D."/>
            <person name="Pisabarro A."/>
            <person name="Eastwood D.C."/>
            <person name="Martin F."/>
            <person name="Cullen D."/>
            <person name="Grigoriev I.V."/>
            <person name="Hibbett D.S."/>
        </authorList>
    </citation>
    <scope>NUCLEOTIDE SEQUENCE [LARGE SCALE GENOMIC DNA]</scope>
    <source>
        <strain evidence="3 4">DJM-731 SS1</strain>
    </source>
</reference>
<evidence type="ECO:0000313" key="4">
    <source>
        <dbReference type="Proteomes" id="UP000030653"/>
    </source>
</evidence>
<gene>
    <name evidence="3" type="ORF">DACRYDRAFT_98009</name>
</gene>
<dbReference type="OrthoDB" id="440566at2759"/>
<dbReference type="PANTHER" id="PTHR13082">
    <property type="entry name" value="SAP18"/>
    <property type="match status" value="1"/>
</dbReference>
<dbReference type="OMA" id="TEREHGI"/>
<evidence type="ECO:0000256" key="2">
    <source>
        <dbReference type="SAM" id="MobiDB-lite"/>
    </source>
</evidence>
<dbReference type="InterPro" id="IPR010516">
    <property type="entry name" value="SAP18"/>
</dbReference>
<dbReference type="InterPro" id="IPR042534">
    <property type="entry name" value="SAP18_sf"/>
</dbReference>
<name>M5GFX5_DACPD</name>
<keyword evidence="4" id="KW-1185">Reference proteome</keyword>
<evidence type="ECO:0008006" key="5">
    <source>
        <dbReference type="Google" id="ProtNLM"/>
    </source>
</evidence>
<dbReference type="RefSeq" id="XP_040633551.1">
    <property type="nucleotide sequence ID" value="XM_040777501.1"/>
</dbReference>
<feature type="compositionally biased region" description="Basic and acidic residues" evidence="2">
    <location>
        <begin position="312"/>
        <end position="339"/>
    </location>
</feature>